<dbReference type="EMBL" id="CP114014">
    <property type="protein sequence ID" value="XAY05604.1"/>
    <property type="molecule type" value="Genomic_DNA"/>
</dbReference>
<organism evidence="1">
    <name type="scientific">Paraconexibacter sp. AEG42_29</name>
    <dbReference type="NCBI Taxonomy" id="2997339"/>
    <lineage>
        <taxon>Bacteria</taxon>
        <taxon>Bacillati</taxon>
        <taxon>Actinomycetota</taxon>
        <taxon>Thermoleophilia</taxon>
        <taxon>Solirubrobacterales</taxon>
        <taxon>Paraconexibacteraceae</taxon>
        <taxon>Paraconexibacter</taxon>
    </lineage>
</organism>
<dbReference type="Gene3D" id="3.40.50.150">
    <property type="entry name" value="Vaccinia Virus protein VP39"/>
    <property type="match status" value="1"/>
</dbReference>
<dbReference type="KEGG" id="parq:DSM112329_02462"/>
<dbReference type="InterPro" id="IPR029063">
    <property type="entry name" value="SAM-dependent_MTases_sf"/>
</dbReference>
<dbReference type="SUPFAM" id="SSF53335">
    <property type="entry name" value="S-adenosyl-L-methionine-dependent methyltransferases"/>
    <property type="match status" value="1"/>
</dbReference>
<evidence type="ECO:0000313" key="1">
    <source>
        <dbReference type="EMBL" id="XAY05604.1"/>
    </source>
</evidence>
<dbReference type="AlphaFoldDB" id="A0AAU7AVD5"/>
<gene>
    <name evidence="1" type="ORF">DSM112329_02462</name>
</gene>
<proteinExistence type="predicted"/>
<evidence type="ECO:0008006" key="2">
    <source>
        <dbReference type="Google" id="ProtNLM"/>
    </source>
</evidence>
<reference evidence="1" key="1">
    <citation type="submission" date="2022-12" db="EMBL/GenBank/DDBJ databases">
        <title>Paraconexibacter alkalitolerans sp. nov. and Baekduia alba sp. nov., isolated from soil and emended description of the genera Paraconexibacter (Chun et al., 2020) and Baekduia (An et al., 2020).</title>
        <authorList>
            <person name="Vieira S."/>
            <person name="Huber K.J."/>
            <person name="Geppert A."/>
            <person name="Wolf J."/>
            <person name="Neumann-Schaal M."/>
            <person name="Muesken M."/>
            <person name="Overmann J."/>
        </authorList>
    </citation>
    <scope>NUCLEOTIDE SEQUENCE</scope>
    <source>
        <strain evidence="1">AEG42_29</strain>
    </source>
</reference>
<sequence length="239" mass="25005">MSMSGGAQGTLRRAAGLLRDRQQAAAFRRAVVVAAQPGMVTVGDLRGGGFEVPGQALGPTSVVYVAGAGSDGGVAPGIVARFGCTVNLYDADPRAAEHVARVAAREPRVAFHPVALWDADVTVTVHAPRLGGYQAHRPSDLPGSHESFSAPARSLADALATDGHDHADLLCVAVDGAEYRLVDHILRAPVDVRALCLRWAQPAPLERVLESLGRLRGAGFEPVARSGDATAWKTTLIRT</sequence>
<name>A0AAU7AVD5_9ACTN</name>
<protein>
    <recommendedName>
        <fullName evidence="2">Methyltransferase FkbM domain-containing protein</fullName>
    </recommendedName>
</protein>
<accession>A0AAU7AVD5</accession>